<feature type="transmembrane region" description="Helical" evidence="7">
    <location>
        <begin position="332"/>
        <end position="360"/>
    </location>
</feature>
<feature type="region of interest" description="Disordered" evidence="6">
    <location>
        <begin position="128"/>
        <end position="197"/>
    </location>
</feature>
<gene>
    <name evidence="9" type="ORF">Sjap_017010</name>
</gene>
<keyword evidence="5 7" id="KW-0472">Membrane</keyword>
<feature type="domain" description="DUF8204" evidence="8">
    <location>
        <begin position="685"/>
        <end position="765"/>
    </location>
</feature>
<feature type="transmembrane region" description="Helical" evidence="7">
    <location>
        <begin position="296"/>
        <end position="320"/>
    </location>
</feature>
<dbReference type="AlphaFoldDB" id="A0AAP0I5C2"/>
<protein>
    <recommendedName>
        <fullName evidence="8">DUF8204 domain-containing protein</fullName>
    </recommendedName>
</protein>
<evidence type="ECO:0000313" key="10">
    <source>
        <dbReference type="Proteomes" id="UP001417504"/>
    </source>
</evidence>
<evidence type="ECO:0000256" key="1">
    <source>
        <dbReference type="ARBA" id="ARBA00004141"/>
    </source>
</evidence>
<feature type="compositionally biased region" description="Low complexity" evidence="6">
    <location>
        <begin position="154"/>
        <end position="164"/>
    </location>
</feature>
<keyword evidence="10" id="KW-1185">Reference proteome</keyword>
<dbReference type="SUPFAM" id="SSF53474">
    <property type="entry name" value="alpha/beta-Hydrolases"/>
    <property type="match status" value="1"/>
</dbReference>
<evidence type="ECO:0000256" key="4">
    <source>
        <dbReference type="ARBA" id="ARBA00022989"/>
    </source>
</evidence>
<evidence type="ECO:0000256" key="3">
    <source>
        <dbReference type="ARBA" id="ARBA00022692"/>
    </source>
</evidence>
<evidence type="ECO:0000256" key="7">
    <source>
        <dbReference type="SAM" id="Phobius"/>
    </source>
</evidence>
<comment type="similarity">
    <text evidence="2">Belongs to the TMCO4 family.</text>
</comment>
<feature type="compositionally biased region" description="Basic and acidic residues" evidence="6">
    <location>
        <begin position="774"/>
        <end position="790"/>
    </location>
</feature>
<evidence type="ECO:0000256" key="6">
    <source>
        <dbReference type="SAM" id="MobiDB-lite"/>
    </source>
</evidence>
<feature type="region of interest" description="Disordered" evidence="6">
    <location>
        <begin position="774"/>
        <end position="804"/>
    </location>
</feature>
<dbReference type="Pfam" id="PF26631">
    <property type="entry name" value="DUF8204"/>
    <property type="match status" value="1"/>
</dbReference>
<evidence type="ECO:0000313" key="9">
    <source>
        <dbReference type="EMBL" id="KAK9108950.1"/>
    </source>
</evidence>
<keyword evidence="3 7" id="KW-0812">Transmembrane</keyword>
<dbReference type="InterPro" id="IPR058517">
    <property type="entry name" value="DUF8204"/>
</dbReference>
<dbReference type="Pfam" id="PF05277">
    <property type="entry name" value="DUF726"/>
    <property type="match status" value="1"/>
</dbReference>
<evidence type="ECO:0000259" key="8">
    <source>
        <dbReference type="Pfam" id="PF26631"/>
    </source>
</evidence>
<comment type="subcellular location">
    <subcellularLocation>
        <location evidence="1">Membrane</location>
        <topology evidence="1">Multi-pass membrane protein</topology>
    </subcellularLocation>
</comment>
<feature type="compositionally biased region" description="Basic and acidic residues" evidence="6">
    <location>
        <begin position="181"/>
        <end position="196"/>
    </location>
</feature>
<dbReference type="Proteomes" id="UP001417504">
    <property type="component" value="Unassembled WGS sequence"/>
</dbReference>
<sequence length="842" mass="91129">MSILSPTQRYATGGLLVLALHQVQIHQTRRFGSSISADEVLSEEDSVAADTTLWIHHNSGLLRHVFRSLDVDPKAWNGLEETAGPSPERHHVEAFLKLLSEDSEPSQERMDQEMALTKAVDAMSHNIESTKVSHEASREISDEYENECREKLSTSETESISEMEGASSGTVQAKSPTTYLREPDSSGRKFGEEPAEGHALLSSERKLAVLFELLSACLSNTSKDDEKTSQARKGYDARYRVALRLLATWLDVKWNKVEAMEVIVACSAMAIEEEKECKKENKSKESSWASWKQGGIIGAAALTGGTLMAITGGLAAPAIAAGFSALAPTLGALVPAIGAGGFAAAATATGSVAGSVAVAASLGVKLFWLNCSISLGSCWFATAAGAGLTGSKMARRIADIEEFEFKTIGENHNQGRLAVGIMISGLVFEEEDFWETENLIAVGHAVQDWLTSKIAVELMKKGVMTTVFSTLLAALAWPATVLTAADIIDNKWAIALDRSDKAGKLLAEALLGGLQGNRPVTLIGFSLGARLIFKCLECLAENGDDGVGLVERVVLLGAPLSIKNENWESARKMVAGRFVNAYSTSDWTLGITFRASLLSQGLAGIQHVDVPGIESVDVTEIVEGHSSYLWTTQKILKQLELDTYFPIFKQTEFGSNVAYDHTVHHDRKLVLAEIQEVLSTAPALSQGRTPLCVGVSRTLQQGMIGDKVPSYIGESEMEASKEGRTLSDFKYACVGYSVHLNNKDSPTDPKEKEAELPFCVGIELLVDKRATNPDHAHAPARAHNREDNTSRHTPLGRNSSAGKFTRNAGLVAGGVVRNMNRVGIYIKENLDDILYPYRRRPK</sequence>
<accession>A0AAP0I5C2</accession>
<organism evidence="9 10">
    <name type="scientific">Stephania japonica</name>
    <dbReference type="NCBI Taxonomy" id="461633"/>
    <lineage>
        <taxon>Eukaryota</taxon>
        <taxon>Viridiplantae</taxon>
        <taxon>Streptophyta</taxon>
        <taxon>Embryophyta</taxon>
        <taxon>Tracheophyta</taxon>
        <taxon>Spermatophyta</taxon>
        <taxon>Magnoliopsida</taxon>
        <taxon>Ranunculales</taxon>
        <taxon>Menispermaceae</taxon>
        <taxon>Menispermoideae</taxon>
        <taxon>Cissampelideae</taxon>
        <taxon>Stephania</taxon>
    </lineage>
</organism>
<feature type="compositionally biased region" description="Basic and acidic residues" evidence="6">
    <location>
        <begin position="131"/>
        <end position="153"/>
    </location>
</feature>
<dbReference type="GO" id="GO:0016020">
    <property type="term" value="C:membrane"/>
    <property type="evidence" value="ECO:0007669"/>
    <property type="project" value="UniProtKB-SubCell"/>
</dbReference>
<dbReference type="EMBL" id="JBBNAE010000007">
    <property type="protein sequence ID" value="KAK9108950.1"/>
    <property type="molecule type" value="Genomic_DNA"/>
</dbReference>
<evidence type="ECO:0000256" key="2">
    <source>
        <dbReference type="ARBA" id="ARBA00009824"/>
    </source>
</evidence>
<keyword evidence="4 7" id="KW-1133">Transmembrane helix</keyword>
<feature type="compositionally biased region" description="Polar residues" evidence="6">
    <location>
        <begin position="167"/>
        <end position="178"/>
    </location>
</feature>
<reference evidence="9 10" key="1">
    <citation type="submission" date="2024-01" db="EMBL/GenBank/DDBJ databases">
        <title>Genome assemblies of Stephania.</title>
        <authorList>
            <person name="Yang L."/>
        </authorList>
    </citation>
    <scope>NUCLEOTIDE SEQUENCE [LARGE SCALE GENOMIC DNA]</scope>
    <source>
        <strain evidence="9">QJT</strain>
        <tissue evidence="9">Leaf</tissue>
    </source>
</reference>
<feature type="transmembrane region" description="Helical" evidence="7">
    <location>
        <begin position="366"/>
        <end position="388"/>
    </location>
</feature>
<proteinExistence type="inferred from homology"/>
<name>A0AAP0I5C2_9MAGN</name>
<comment type="caution">
    <text evidence="9">The sequence shown here is derived from an EMBL/GenBank/DDBJ whole genome shotgun (WGS) entry which is preliminary data.</text>
</comment>
<dbReference type="InterPro" id="IPR029058">
    <property type="entry name" value="AB_hydrolase_fold"/>
</dbReference>
<dbReference type="PANTHER" id="PTHR17920:SF3">
    <property type="entry name" value="TRANSMEMBRANE AND COILED-COIL DOMAIN-CONTAINING PROTEIN 4"/>
    <property type="match status" value="1"/>
</dbReference>
<evidence type="ECO:0000256" key="5">
    <source>
        <dbReference type="ARBA" id="ARBA00023136"/>
    </source>
</evidence>
<dbReference type="InterPro" id="IPR007941">
    <property type="entry name" value="DUF726"/>
</dbReference>
<dbReference type="PANTHER" id="PTHR17920">
    <property type="entry name" value="TRANSMEMBRANE AND COILED-COIL DOMAIN-CONTAINING PROTEIN 4 TMCO4"/>
    <property type="match status" value="1"/>
</dbReference>